<evidence type="ECO:0000256" key="4">
    <source>
        <dbReference type="ARBA" id="ARBA00022989"/>
    </source>
</evidence>
<comment type="similarity">
    <text evidence="2">Belongs to the plant DMP1 protein family.</text>
</comment>
<proteinExistence type="inferred from homology"/>
<keyword evidence="3 6" id="KW-0812">Transmembrane</keyword>
<dbReference type="GO" id="GO:0016020">
    <property type="term" value="C:membrane"/>
    <property type="evidence" value="ECO:0007669"/>
    <property type="project" value="UniProtKB-SubCell"/>
</dbReference>
<keyword evidence="8" id="KW-1185">Reference proteome</keyword>
<name>A0AAN8VHL4_9MAGN</name>
<evidence type="ECO:0000256" key="2">
    <source>
        <dbReference type="ARBA" id="ARBA00008707"/>
    </source>
</evidence>
<dbReference type="PANTHER" id="PTHR31621:SF66">
    <property type="entry name" value="PROTEIN DMP2"/>
    <property type="match status" value="1"/>
</dbReference>
<feature type="transmembrane region" description="Helical" evidence="6">
    <location>
        <begin position="156"/>
        <end position="174"/>
    </location>
</feature>
<sequence>MAGGSKTSKSSKSTQQSISEKTLSGVGNLIKLLPTGTVFLFQFLNPVLSNNGHCSATNKYFTSILIGICGFSCCFSSFTDSYTGSDGNTHYGIATKTGLWPSTASDSVNLSSYKLRIGDFVHAFFSLIVFSVVSLLDTNTVDCFYPSFESTQKVLLMVLPAVVGAISSGVFMMFPNNRHGIGYPSSQTTSEQSLS</sequence>
<dbReference type="GO" id="GO:0010256">
    <property type="term" value="P:endomembrane system organization"/>
    <property type="evidence" value="ECO:0007669"/>
    <property type="project" value="TreeGrafter"/>
</dbReference>
<dbReference type="GO" id="GO:0005737">
    <property type="term" value="C:cytoplasm"/>
    <property type="evidence" value="ECO:0007669"/>
    <property type="project" value="UniProtKB-ARBA"/>
</dbReference>
<dbReference type="Pfam" id="PF05078">
    <property type="entry name" value="DUF679"/>
    <property type="match status" value="1"/>
</dbReference>
<dbReference type="Proteomes" id="UP001370490">
    <property type="component" value="Unassembled WGS sequence"/>
</dbReference>
<reference evidence="7 8" key="1">
    <citation type="submission" date="2023-12" db="EMBL/GenBank/DDBJ databases">
        <title>A high-quality genome assembly for Dillenia turbinata (Dilleniales).</title>
        <authorList>
            <person name="Chanderbali A."/>
        </authorList>
    </citation>
    <scope>NUCLEOTIDE SEQUENCE [LARGE SCALE GENOMIC DNA]</scope>
    <source>
        <strain evidence="7">LSX21</strain>
        <tissue evidence="7">Leaf</tissue>
    </source>
</reference>
<dbReference type="AlphaFoldDB" id="A0AAN8VHL4"/>
<organism evidence="7 8">
    <name type="scientific">Dillenia turbinata</name>
    <dbReference type="NCBI Taxonomy" id="194707"/>
    <lineage>
        <taxon>Eukaryota</taxon>
        <taxon>Viridiplantae</taxon>
        <taxon>Streptophyta</taxon>
        <taxon>Embryophyta</taxon>
        <taxon>Tracheophyta</taxon>
        <taxon>Spermatophyta</taxon>
        <taxon>Magnoliopsida</taxon>
        <taxon>eudicotyledons</taxon>
        <taxon>Gunneridae</taxon>
        <taxon>Pentapetalae</taxon>
        <taxon>Dilleniales</taxon>
        <taxon>Dilleniaceae</taxon>
        <taxon>Dillenia</taxon>
    </lineage>
</organism>
<accession>A0AAN8VHL4</accession>
<dbReference type="EMBL" id="JBAMMX010000012">
    <property type="protein sequence ID" value="KAK6930081.1"/>
    <property type="molecule type" value="Genomic_DNA"/>
</dbReference>
<evidence type="ECO:0000256" key="1">
    <source>
        <dbReference type="ARBA" id="ARBA00004141"/>
    </source>
</evidence>
<comment type="subcellular location">
    <subcellularLocation>
        <location evidence="1">Membrane</location>
        <topology evidence="1">Multi-pass membrane protein</topology>
    </subcellularLocation>
</comment>
<evidence type="ECO:0000313" key="7">
    <source>
        <dbReference type="EMBL" id="KAK6930081.1"/>
    </source>
</evidence>
<evidence type="ECO:0000313" key="8">
    <source>
        <dbReference type="Proteomes" id="UP001370490"/>
    </source>
</evidence>
<keyword evidence="4 6" id="KW-1133">Transmembrane helix</keyword>
<dbReference type="PANTHER" id="PTHR31621">
    <property type="entry name" value="PROTEIN DMP3"/>
    <property type="match status" value="1"/>
</dbReference>
<comment type="caution">
    <text evidence="7">The sequence shown here is derived from an EMBL/GenBank/DDBJ whole genome shotgun (WGS) entry which is preliminary data.</text>
</comment>
<gene>
    <name evidence="7" type="ORF">RJ641_004175</name>
</gene>
<evidence type="ECO:0000256" key="3">
    <source>
        <dbReference type="ARBA" id="ARBA00022692"/>
    </source>
</evidence>
<protein>
    <submittedName>
        <fullName evidence="7">Protein DMP</fullName>
    </submittedName>
</protein>
<keyword evidence="5 6" id="KW-0472">Membrane</keyword>
<feature type="transmembrane region" description="Helical" evidence="6">
    <location>
        <begin position="117"/>
        <end position="136"/>
    </location>
</feature>
<dbReference type="InterPro" id="IPR007770">
    <property type="entry name" value="DMP"/>
</dbReference>
<evidence type="ECO:0000256" key="5">
    <source>
        <dbReference type="ARBA" id="ARBA00023136"/>
    </source>
</evidence>
<evidence type="ECO:0000256" key="6">
    <source>
        <dbReference type="SAM" id="Phobius"/>
    </source>
</evidence>